<dbReference type="PANTHER" id="PTHR10210">
    <property type="entry name" value="RIBOSE-PHOSPHATE DIPHOSPHOKINASE FAMILY MEMBER"/>
    <property type="match status" value="1"/>
</dbReference>
<dbReference type="SMART" id="SM01400">
    <property type="entry name" value="Pribosyltran_N"/>
    <property type="match status" value="1"/>
</dbReference>
<dbReference type="GO" id="GO:0004749">
    <property type="term" value="F:ribose phosphate diphosphokinase activity"/>
    <property type="evidence" value="ECO:0007669"/>
    <property type="project" value="UniProtKB-EC"/>
</dbReference>
<dbReference type="GO" id="GO:0000287">
    <property type="term" value="F:magnesium ion binding"/>
    <property type="evidence" value="ECO:0007669"/>
    <property type="project" value="InterPro"/>
</dbReference>
<evidence type="ECO:0000256" key="1">
    <source>
        <dbReference type="ARBA" id="ARBA00013247"/>
    </source>
</evidence>
<dbReference type="SUPFAM" id="SSF53271">
    <property type="entry name" value="PRTase-like"/>
    <property type="match status" value="1"/>
</dbReference>
<dbReference type="GO" id="GO:0006164">
    <property type="term" value="P:purine nucleotide biosynthetic process"/>
    <property type="evidence" value="ECO:0007669"/>
    <property type="project" value="TreeGrafter"/>
</dbReference>
<keyword evidence="4" id="KW-0545">Nucleotide biosynthesis</keyword>
<dbReference type="GO" id="GO:0016301">
    <property type="term" value="F:kinase activity"/>
    <property type="evidence" value="ECO:0007669"/>
    <property type="project" value="UniProtKB-KW"/>
</dbReference>
<keyword evidence="3" id="KW-0479">Metal-binding</keyword>
<evidence type="ECO:0000256" key="9">
    <source>
        <dbReference type="ARBA" id="ARBA00049535"/>
    </source>
</evidence>
<keyword evidence="8" id="KW-0460">Magnesium</keyword>
<evidence type="ECO:0000256" key="5">
    <source>
        <dbReference type="ARBA" id="ARBA00022741"/>
    </source>
</evidence>
<dbReference type="InterPro" id="IPR000836">
    <property type="entry name" value="PRTase_dom"/>
</dbReference>
<dbReference type="InterPro" id="IPR029057">
    <property type="entry name" value="PRTase-like"/>
</dbReference>
<keyword evidence="5" id="KW-0547">Nucleotide-binding</keyword>
<name>A0A6C0C9L1_9ZZZZ</name>
<feature type="domain" description="Ribose-phosphate pyrophosphokinase N-terminal" evidence="10">
    <location>
        <begin position="9"/>
        <end position="127"/>
    </location>
</feature>
<evidence type="ECO:0000256" key="2">
    <source>
        <dbReference type="ARBA" id="ARBA00022679"/>
    </source>
</evidence>
<dbReference type="EMBL" id="MN739355">
    <property type="protein sequence ID" value="QHT00415.1"/>
    <property type="molecule type" value="Genomic_DNA"/>
</dbReference>
<evidence type="ECO:0000256" key="4">
    <source>
        <dbReference type="ARBA" id="ARBA00022727"/>
    </source>
</evidence>
<keyword evidence="7" id="KW-0067">ATP-binding</keyword>
<dbReference type="InterPro" id="IPR005946">
    <property type="entry name" value="Rib-P_diPkinase"/>
</dbReference>
<evidence type="ECO:0000259" key="10">
    <source>
        <dbReference type="Pfam" id="PF13793"/>
    </source>
</evidence>
<dbReference type="PANTHER" id="PTHR10210:SF32">
    <property type="entry name" value="RIBOSE-PHOSPHATE PYROPHOSPHOKINASE 2"/>
    <property type="match status" value="1"/>
</dbReference>
<dbReference type="GO" id="GO:0005524">
    <property type="term" value="F:ATP binding"/>
    <property type="evidence" value="ECO:0007669"/>
    <property type="project" value="UniProtKB-KW"/>
</dbReference>
<evidence type="ECO:0000313" key="11">
    <source>
        <dbReference type="EMBL" id="QHT00415.1"/>
    </source>
</evidence>
<dbReference type="AlphaFoldDB" id="A0A6C0C9L1"/>
<organism evidence="11">
    <name type="scientific">viral metagenome</name>
    <dbReference type="NCBI Taxonomy" id="1070528"/>
    <lineage>
        <taxon>unclassified sequences</taxon>
        <taxon>metagenomes</taxon>
        <taxon>organismal metagenomes</taxon>
    </lineage>
</organism>
<dbReference type="FunFam" id="3.40.50.2020:FF:000007">
    <property type="entry name" value="Ribose-phosphate pyrophosphokinase"/>
    <property type="match status" value="1"/>
</dbReference>
<dbReference type="NCBIfam" id="TIGR01251">
    <property type="entry name" value="ribP_PPkin"/>
    <property type="match status" value="1"/>
</dbReference>
<sequence>MDVSKLHGVKLIAGRSNPELATEISKKIGVPLVPVKFVDFANTELNVEIEECVRGFHIYIIQSGCAYGGRSVNDHLFELFAMINACNLSSAKSVNLIMPCYAYARSDKKDAPRVPIMGACIATLLNSLVVKRVTSMDLHSGQIQGFFSRDPVDNLYAINTHCDNLKNSIFKGLTDEEINNKFIIASPDAGAIKRTESYAQKLNMKYVVMHKHRSYETKNTVLSTILIGAPDSVKNKTVIIIDDIVDTLGTMISAANELKLNGAKDVILVATHGLFSGAAIEKLNTCDMITNVIVTNTVPQKINQEKSSKISVVDISHLFASTIGKLQTCDSISKLF</sequence>
<dbReference type="EC" id="2.7.6.1" evidence="1"/>
<protein>
    <recommendedName>
        <fullName evidence="1">ribose-phosphate diphosphokinase</fullName>
        <ecNumber evidence="1">2.7.6.1</ecNumber>
    </recommendedName>
</protein>
<dbReference type="CDD" id="cd06223">
    <property type="entry name" value="PRTases_typeI"/>
    <property type="match status" value="1"/>
</dbReference>
<dbReference type="InterPro" id="IPR029099">
    <property type="entry name" value="Pribosyltran_N"/>
</dbReference>
<keyword evidence="2" id="KW-0808">Transferase</keyword>
<dbReference type="Pfam" id="PF14572">
    <property type="entry name" value="Pribosyl_synth"/>
    <property type="match status" value="1"/>
</dbReference>
<evidence type="ECO:0000256" key="3">
    <source>
        <dbReference type="ARBA" id="ARBA00022723"/>
    </source>
</evidence>
<comment type="catalytic activity">
    <reaction evidence="9">
        <text>D-ribose 5-phosphate + ATP = 5-phospho-alpha-D-ribose 1-diphosphate + AMP + H(+)</text>
        <dbReference type="Rhea" id="RHEA:15609"/>
        <dbReference type="ChEBI" id="CHEBI:15378"/>
        <dbReference type="ChEBI" id="CHEBI:30616"/>
        <dbReference type="ChEBI" id="CHEBI:58017"/>
        <dbReference type="ChEBI" id="CHEBI:78346"/>
        <dbReference type="ChEBI" id="CHEBI:456215"/>
        <dbReference type="EC" id="2.7.6.1"/>
    </reaction>
</comment>
<evidence type="ECO:0000256" key="6">
    <source>
        <dbReference type="ARBA" id="ARBA00022777"/>
    </source>
</evidence>
<dbReference type="Gene3D" id="3.40.50.2020">
    <property type="match status" value="2"/>
</dbReference>
<keyword evidence="6" id="KW-0418">Kinase</keyword>
<proteinExistence type="predicted"/>
<evidence type="ECO:0000256" key="7">
    <source>
        <dbReference type="ARBA" id="ARBA00022840"/>
    </source>
</evidence>
<dbReference type="Pfam" id="PF13793">
    <property type="entry name" value="Pribosyltran_N"/>
    <property type="match status" value="1"/>
</dbReference>
<dbReference type="GO" id="GO:0006015">
    <property type="term" value="P:5-phosphoribose 1-diphosphate biosynthetic process"/>
    <property type="evidence" value="ECO:0007669"/>
    <property type="project" value="TreeGrafter"/>
</dbReference>
<dbReference type="GO" id="GO:0002189">
    <property type="term" value="C:ribose phosphate diphosphokinase complex"/>
    <property type="evidence" value="ECO:0007669"/>
    <property type="project" value="TreeGrafter"/>
</dbReference>
<dbReference type="GO" id="GO:0005737">
    <property type="term" value="C:cytoplasm"/>
    <property type="evidence" value="ECO:0007669"/>
    <property type="project" value="TreeGrafter"/>
</dbReference>
<evidence type="ECO:0000256" key="8">
    <source>
        <dbReference type="ARBA" id="ARBA00022842"/>
    </source>
</evidence>
<accession>A0A6C0C9L1</accession>
<reference evidence="11" key="1">
    <citation type="journal article" date="2020" name="Nature">
        <title>Giant virus diversity and host interactions through global metagenomics.</title>
        <authorList>
            <person name="Schulz F."/>
            <person name="Roux S."/>
            <person name="Paez-Espino D."/>
            <person name="Jungbluth S."/>
            <person name="Walsh D.A."/>
            <person name="Denef V.J."/>
            <person name="McMahon K.D."/>
            <person name="Konstantinidis K.T."/>
            <person name="Eloe-Fadrosh E.A."/>
            <person name="Kyrpides N.C."/>
            <person name="Woyke T."/>
        </authorList>
    </citation>
    <scope>NUCLEOTIDE SEQUENCE</scope>
    <source>
        <strain evidence="11">GVMAG-M-3300020192-26</strain>
    </source>
</reference>